<evidence type="ECO:0008006" key="3">
    <source>
        <dbReference type="Google" id="ProtNLM"/>
    </source>
</evidence>
<dbReference type="AlphaFoldDB" id="A0AAV5KUH1"/>
<dbReference type="Proteomes" id="UP001054252">
    <property type="component" value="Unassembled WGS sequence"/>
</dbReference>
<dbReference type="EMBL" id="BPVZ01000078">
    <property type="protein sequence ID" value="GKV28058.1"/>
    <property type="molecule type" value="Genomic_DNA"/>
</dbReference>
<gene>
    <name evidence="1" type="ORF">SLEP1_g37157</name>
</gene>
<comment type="caution">
    <text evidence="1">The sequence shown here is derived from an EMBL/GenBank/DDBJ whole genome shotgun (WGS) entry which is preliminary data.</text>
</comment>
<organism evidence="1 2">
    <name type="scientific">Rubroshorea leprosula</name>
    <dbReference type="NCBI Taxonomy" id="152421"/>
    <lineage>
        <taxon>Eukaryota</taxon>
        <taxon>Viridiplantae</taxon>
        <taxon>Streptophyta</taxon>
        <taxon>Embryophyta</taxon>
        <taxon>Tracheophyta</taxon>
        <taxon>Spermatophyta</taxon>
        <taxon>Magnoliopsida</taxon>
        <taxon>eudicotyledons</taxon>
        <taxon>Gunneridae</taxon>
        <taxon>Pentapetalae</taxon>
        <taxon>rosids</taxon>
        <taxon>malvids</taxon>
        <taxon>Malvales</taxon>
        <taxon>Dipterocarpaceae</taxon>
        <taxon>Rubroshorea</taxon>
    </lineage>
</organism>
<keyword evidence="2" id="KW-1185">Reference proteome</keyword>
<name>A0AAV5KUH1_9ROSI</name>
<protein>
    <recommendedName>
        <fullName evidence="3">Reverse transcriptase domain-containing protein</fullName>
    </recommendedName>
</protein>
<sequence length="534" mass="60487">MMDVVSVKRKIKVNGDFCELKFTKEELTNSLFSLKFNFMPNFNSESEYNESWFEDTKYKAGTDDDSQGTNIDVTVGEEAVVGNPLECKGRRRGLAIMSTLVAKFEFEKKSNDGDYLQKINSHSPSQMGEEESIKVVVDSIDIDTEEEEVGDKEGVGMCEVGYKQKTQSSSDPIESLDKEELVIKKLKEMEKKDKAENEAKSSMGRNEGVGKKRITRELVNKERVDFLAILETKMEGIDRKLCSKLWGSKEYQWVAKDFVGMSGGLVCLWNSNNIRMTQVWEGENFIAIQGVWVAETPDSELGPKPFRFFDVWFEHEGCGEVIREAWGKAKIQGWVGFWLKEKLKITKEALKMWSKSIVIEIDNKISNATTETAQLDLKEGINGLVLNATQKGLLEGVEVGCRGFRVSHLQYADDMLLFGTTTKENIWAMKGIQRTFELVSRLKINFSKSQLIGIGVKEEWLDKMAWERTTKSHRWEVGLTTHGIGIYNGDGDCIAGKNRKSKDEGYPTRLAYQALAVEHGMEQQGVVLKTSRTH</sequence>
<reference evidence="1 2" key="1">
    <citation type="journal article" date="2021" name="Commun. Biol.">
        <title>The genome of Shorea leprosula (Dipterocarpaceae) highlights the ecological relevance of drought in aseasonal tropical rainforests.</title>
        <authorList>
            <person name="Ng K.K.S."/>
            <person name="Kobayashi M.J."/>
            <person name="Fawcett J.A."/>
            <person name="Hatakeyama M."/>
            <person name="Paape T."/>
            <person name="Ng C.H."/>
            <person name="Ang C.C."/>
            <person name="Tnah L.H."/>
            <person name="Lee C.T."/>
            <person name="Nishiyama T."/>
            <person name="Sese J."/>
            <person name="O'Brien M.J."/>
            <person name="Copetti D."/>
            <person name="Mohd Noor M.I."/>
            <person name="Ong R.C."/>
            <person name="Putra M."/>
            <person name="Sireger I.Z."/>
            <person name="Indrioko S."/>
            <person name="Kosugi Y."/>
            <person name="Izuno A."/>
            <person name="Isagi Y."/>
            <person name="Lee S.L."/>
            <person name="Shimizu K.K."/>
        </authorList>
    </citation>
    <scope>NUCLEOTIDE SEQUENCE [LARGE SCALE GENOMIC DNA]</scope>
    <source>
        <strain evidence="1">214</strain>
    </source>
</reference>
<proteinExistence type="predicted"/>
<accession>A0AAV5KUH1</accession>
<evidence type="ECO:0000313" key="1">
    <source>
        <dbReference type="EMBL" id="GKV28058.1"/>
    </source>
</evidence>
<evidence type="ECO:0000313" key="2">
    <source>
        <dbReference type="Proteomes" id="UP001054252"/>
    </source>
</evidence>